<dbReference type="InterPro" id="IPR024079">
    <property type="entry name" value="MetalloPept_cat_dom_sf"/>
</dbReference>
<gene>
    <name evidence="12" type="ORF">GSLYS_00018856001</name>
</gene>
<keyword evidence="4 8" id="KW-0862">Zinc</keyword>
<evidence type="ECO:0000313" key="13">
    <source>
        <dbReference type="Proteomes" id="UP001497497"/>
    </source>
</evidence>
<dbReference type="InterPro" id="IPR001590">
    <property type="entry name" value="Peptidase_M12B"/>
</dbReference>
<feature type="transmembrane region" description="Helical" evidence="9">
    <location>
        <begin position="610"/>
        <end position="634"/>
    </location>
</feature>
<evidence type="ECO:0000256" key="6">
    <source>
        <dbReference type="ARBA" id="ARBA00023157"/>
    </source>
</evidence>
<dbReference type="GO" id="GO:0046872">
    <property type="term" value="F:metal ion binding"/>
    <property type="evidence" value="ECO:0007669"/>
    <property type="project" value="UniProtKB-KW"/>
</dbReference>
<evidence type="ECO:0000256" key="10">
    <source>
        <dbReference type="SAM" id="SignalP"/>
    </source>
</evidence>
<feature type="chain" id="PRO_5043516975" description="Peptidase M12B domain-containing protein" evidence="10">
    <location>
        <begin position="32"/>
        <end position="655"/>
    </location>
</feature>
<protein>
    <recommendedName>
        <fullName evidence="11">Peptidase M12B domain-containing protein</fullName>
    </recommendedName>
</protein>
<feature type="binding site" evidence="8">
    <location>
        <position position="385"/>
    </location>
    <ligand>
        <name>Zn(2+)</name>
        <dbReference type="ChEBI" id="CHEBI:29105"/>
        <note>catalytic</note>
    </ligand>
</feature>
<keyword evidence="1" id="KW-0645">Protease</keyword>
<feature type="binding site" evidence="8">
    <location>
        <position position="381"/>
    </location>
    <ligand>
        <name>Zn(2+)</name>
        <dbReference type="ChEBI" id="CHEBI:29105"/>
        <note>catalytic</note>
    </ligand>
</feature>
<comment type="caution">
    <text evidence="12">The sequence shown here is derived from an EMBL/GenBank/DDBJ whole genome shotgun (WGS) entry which is preliminary data.</text>
</comment>
<feature type="active site" evidence="8">
    <location>
        <position position="382"/>
    </location>
</feature>
<keyword evidence="7" id="KW-0325">Glycoprotein</keyword>
<keyword evidence="13" id="KW-1185">Reference proteome</keyword>
<keyword evidence="10" id="KW-0732">Signal</keyword>
<evidence type="ECO:0000256" key="3">
    <source>
        <dbReference type="ARBA" id="ARBA00022801"/>
    </source>
</evidence>
<feature type="binding site" evidence="8">
    <location>
        <position position="391"/>
    </location>
    <ligand>
        <name>Zn(2+)</name>
        <dbReference type="ChEBI" id="CHEBI:29105"/>
        <note>catalytic</note>
    </ligand>
</feature>
<dbReference type="Gene3D" id="3.40.1620.60">
    <property type="match status" value="1"/>
</dbReference>
<dbReference type="PANTHER" id="PTHR11905">
    <property type="entry name" value="ADAM A DISINTEGRIN AND METALLOPROTEASE DOMAIN"/>
    <property type="match status" value="1"/>
</dbReference>
<organism evidence="12 13">
    <name type="scientific">Lymnaea stagnalis</name>
    <name type="common">Great pond snail</name>
    <name type="synonym">Helix stagnalis</name>
    <dbReference type="NCBI Taxonomy" id="6523"/>
    <lineage>
        <taxon>Eukaryota</taxon>
        <taxon>Metazoa</taxon>
        <taxon>Spiralia</taxon>
        <taxon>Lophotrochozoa</taxon>
        <taxon>Mollusca</taxon>
        <taxon>Gastropoda</taxon>
        <taxon>Heterobranchia</taxon>
        <taxon>Euthyneura</taxon>
        <taxon>Panpulmonata</taxon>
        <taxon>Hygrophila</taxon>
        <taxon>Lymnaeoidea</taxon>
        <taxon>Lymnaeidae</taxon>
        <taxon>Lymnaea</taxon>
    </lineage>
</organism>
<dbReference type="GO" id="GO:0004222">
    <property type="term" value="F:metalloendopeptidase activity"/>
    <property type="evidence" value="ECO:0007669"/>
    <property type="project" value="InterPro"/>
</dbReference>
<evidence type="ECO:0000259" key="11">
    <source>
        <dbReference type="PROSITE" id="PS50215"/>
    </source>
</evidence>
<evidence type="ECO:0000313" key="12">
    <source>
        <dbReference type="EMBL" id="CAL1545373.1"/>
    </source>
</evidence>
<keyword evidence="9" id="KW-1133">Transmembrane helix</keyword>
<feature type="signal peptide" evidence="10">
    <location>
        <begin position="1"/>
        <end position="31"/>
    </location>
</feature>
<keyword evidence="5" id="KW-0482">Metalloprotease</keyword>
<evidence type="ECO:0000256" key="1">
    <source>
        <dbReference type="ARBA" id="ARBA00022670"/>
    </source>
</evidence>
<dbReference type="GO" id="GO:0006509">
    <property type="term" value="P:membrane protein ectodomain proteolysis"/>
    <property type="evidence" value="ECO:0007669"/>
    <property type="project" value="TreeGrafter"/>
</dbReference>
<dbReference type="Pfam" id="PF17771">
    <property type="entry name" value="ADAMTS_CR_2"/>
    <property type="match status" value="1"/>
</dbReference>
<accession>A0AAV2IKV0</accession>
<dbReference type="Gene3D" id="3.40.390.10">
    <property type="entry name" value="Collagenase (Catalytic Domain)"/>
    <property type="match status" value="1"/>
</dbReference>
<dbReference type="InterPro" id="IPR041645">
    <property type="entry name" value="ADAMTS_CR_2"/>
</dbReference>
<evidence type="ECO:0000256" key="2">
    <source>
        <dbReference type="ARBA" id="ARBA00022723"/>
    </source>
</evidence>
<evidence type="ECO:0000256" key="9">
    <source>
        <dbReference type="SAM" id="Phobius"/>
    </source>
</evidence>
<evidence type="ECO:0000256" key="5">
    <source>
        <dbReference type="ARBA" id="ARBA00023049"/>
    </source>
</evidence>
<dbReference type="PANTHER" id="PTHR11905:SF159">
    <property type="entry name" value="ADAM METALLOPROTEASE"/>
    <property type="match status" value="1"/>
</dbReference>
<keyword evidence="3" id="KW-0378">Hydrolase</keyword>
<evidence type="ECO:0000256" key="4">
    <source>
        <dbReference type="ARBA" id="ARBA00022833"/>
    </source>
</evidence>
<comment type="caution">
    <text evidence="8">Lacks conserved residue(s) required for the propagation of feature annotation.</text>
</comment>
<keyword evidence="9" id="KW-0812">Transmembrane</keyword>
<keyword evidence="6" id="KW-1015">Disulfide bond</keyword>
<keyword evidence="9" id="KW-0472">Membrane</keyword>
<dbReference type="SUPFAM" id="SSF55486">
    <property type="entry name" value="Metalloproteases ('zincins'), catalytic domain"/>
    <property type="match status" value="1"/>
</dbReference>
<proteinExistence type="predicted"/>
<feature type="domain" description="Peptidase M12B" evidence="11">
    <location>
        <begin position="211"/>
        <end position="438"/>
    </location>
</feature>
<evidence type="ECO:0000256" key="7">
    <source>
        <dbReference type="ARBA" id="ARBA00023180"/>
    </source>
</evidence>
<dbReference type="Pfam" id="PF13688">
    <property type="entry name" value="Reprolysin_5"/>
    <property type="match status" value="1"/>
</dbReference>
<dbReference type="EMBL" id="CAXITT010000703">
    <property type="protein sequence ID" value="CAL1545373.1"/>
    <property type="molecule type" value="Genomic_DNA"/>
</dbReference>
<dbReference type="AlphaFoldDB" id="A0AAV2IKV0"/>
<evidence type="ECO:0000256" key="8">
    <source>
        <dbReference type="PROSITE-ProRule" id="PRU00276"/>
    </source>
</evidence>
<dbReference type="Proteomes" id="UP001497497">
    <property type="component" value="Unassembled WGS sequence"/>
</dbReference>
<reference evidence="12 13" key="1">
    <citation type="submission" date="2024-04" db="EMBL/GenBank/DDBJ databases">
        <authorList>
            <consortium name="Genoscope - CEA"/>
            <person name="William W."/>
        </authorList>
    </citation>
    <scope>NUCLEOTIDE SEQUENCE [LARGE SCALE GENOMIC DNA]</scope>
</reference>
<dbReference type="PROSITE" id="PS50215">
    <property type="entry name" value="ADAM_MEPRO"/>
    <property type="match status" value="1"/>
</dbReference>
<sequence length="655" mass="73315">MLFPQGFSNVRGMVKLLFTLLLIKGMQPVSSVELTYSCDDVVGRMPDHVNLTLTTSSNDQRTFTLTHVDQFDLDTELFTMTTNQDGSLRYQKEALVYDQNTAFYQDGAKAGVFKVVRTDRTTSARPHLQFEGQFSLGKFTYTLDAKTRVRRDVTSSVRSSEIVYRLRKQARRKLHLFFDDVESSNISEEVKTTVMGSSTPVRQKRQAPATYYIDIAAVVDYKSYSIFLNRYGDRATALRETLEYYSYVIAGVDLLYQRIASTDYRIRVRLIKVIVAEVASASNFTTSHVLSNDLLDAGALVDAFRAFLAGSGRVLVGPYDHVMLFTGYDLRVKVPSYYYLYYYYRDIVGRATIGTMCQQDGSSSSFVEDQGDFQSIEIAAHELAHSLSAQHDGNSNTCSSYSNYIMAPATSSADDRENSNRWRFSRCTLQYFGNLFQKLLQTRDGASCLTGLIPKSSNIPDENYGLPGLKYSAQAQCRMWHGNESTVCYGKTDDLRSFTSSSLCRTIWCRSKWGSSVCDSKIPLPGTPCDDGKLCLHGECVQHPKAPQKICLFGDVPTLSCSQEVRSNPSLCSSTLFNRYCCESCSAHPKELEVAQTVESATAQTNREKWLIVIANIEGACIFILVLAQIGCCLKFKAMKGKYKSVSLSEKLDSA</sequence>
<name>A0AAV2IKV0_LYMST</name>
<keyword evidence="2 8" id="KW-0479">Metal-binding</keyword>